<reference evidence="2" key="1">
    <citation type="journal article" date="2022" name="Int. J. Mol. Sci.">
        <title>Draft Genome of Tanacetum Coccineum: Genomic Comparison of Closely Related Tanacetum-Family Plants.</title>
        <authorList>
            <person name="Yamashiro T."/>
            <person name="Shiraishi A."/>
            <person name="Nakayama K."/>
            <person name="Satake H."/>
        </authorList>
    </citation>
    <scope>NUCLEOTIDE SEQUENCE</scope>
</reference>
<comment type="caution">
    <text evidence="2">The sequence shown here is derived from an EMBL/GenBank/DDBJ whole genome shotgun (WGS) entry which is preliminary data.</text>
</comment>
<evidence type="ECO:0000313" key="3">
    <source>
        <dbReference type="Proteomes" id="UP001151760"/>
    </source>
</evidence>
<keyword evidence="3" id="KW-1185">Reference proteome</keyword>
<evidence type="ECO:0000256" key="1">
    <source>
        <dbReference type="SAM" id="Coils"/>
    </source>
</evidence>
<name>A0ABQ5AW83_9ASTR</name>
<dbReference type="EMBL" id="BQNB010012701">
    <property type="protein sequence ID" value="GJT06840.1"/>
    <property type="molecule type" value="Genomic_DNA"/>
</dbReference>
<accession>A0ABQ5AW83</accession>
<gene>
    <name evidence="2" type="ORF">Tco_0841302</name>
</gene>
<protein>
    <recommendedName>
        <fullName evidence="4">UBN2_2 domain-containing protein</fullName>
    </recommendedName>
</protein>
<sequence>MWEAIKTHNLWVDHMKEARLHTLITEFENLNMSDNGTIDTYATMLTYISSKSPTLGEVMRKHKLVKKFLTSLSRRFVYIMSALEQVLDIKETGFEDVVRRLKAYEERVKQEDKANDAQENLLYARMEYSNRNNDLSRGRGCGSNS</sequence>
<organism evidence="2 3">
    <name type="scientific">Tanacetum coccineum</name>
    <dbReference type="NCBI Taxonomy" id="301880"/>
    <lineage>
        <taxon>Eukaryota</taxon>
        <taxon>Viridiplantae</taxon>
        <taxon>Streptophyta</taxon>
        <taxon>Embryophyta</taxon>
        <taxon>Tracheophyta</taxon>
        <taxon>Spermatophyta</taxon>
        <taxon>Magnoliopsida</taxon>
        <taxon>eudicotyledons</taxon>
        <taxon>Gunneridae</taxon>
        <taxon>Pentapetalae</taxon>
        <taxon>asterids</taxon>
        <taxon>campanulids</taxon>
        <taxon>Asterales</taxon>
        <taxon>Asteraceae</taxon>
        <taxon>Asteroideae</taxon>
        <taxon>Anthemideae</taxon>
        <taxon>Anthemidinae</taxon>
        <taxon>Tanacetum</taxon>
    </lineage>
</organism>
<dbReference type="PANTHER" id="PTHR35317">
    <property type="entry name" value="OS04G0629600 PROTEIN"/>
    <property type="match status" value="1"/>
</dbReference>
<evidence type="ECO:0008006" key="4">
    <source>
        <dbReference type="Google" id="ProtNLM"/>
    </source>
</evidence>
<feature type="coiled-coil region" evidence="1">
    <location>
        <begin position="94"/>
        <end position="121"/>
    </location>
</feature>
<evidence type="ECO:0000313" key="2">
    <source>
        <dbReference type="EMBL" id="GJT06840.1"/>
    </source>
</evidence>
<keyword evidence="1" id="KW-0175">Coiled coil</keyword>
<dbReference type="Pfam" id="PF14223">
    <property type="entry name" value="Retrotran_gag_2"/>
    <property type="match status" value="1"/>
</dbReference>
<dbReference type="Proteomes" id="UP001151760">
    <property type="component" value="Unassembled WGS sequence"/>
</dbReference>
<reference evidence="2" key="2">
    <citation type="submission" date="2022-01" db="EMBL/GenBank/DDBJ databases">
        <authorList>
            <person name="Yamashiro T."/>
            <person name="Shiraishi A."/>
            <person name="Satake H."/>
            <person name="Nakayama K."/>
        </authorList>
    </citation>
    <scope>NUCLEOTIDE SEQUENCE</scope>
</reference>
<proteinExistence type="predicted"/>
<dbReference type="PANTHER" id="PTHR35317:SF44">
    <property type="entry name" value="RNA-DIRECTED DNA POLYMERASE"/>
    <property type="match status" value="1"/>
</dbReference>